<dbReference type="EMBL" id="CP133463">
    <property type="protein sequence ID" value="WMS19807.1"/>
    <property type="molecule type" value="Genomic_DNA"/>
</dbReference>
<sequence length="161" mass="18746">MKEFRQLTVADTAEYHKVLIDGYAAIKDYPISFDAIDFTEEESKEWIENYPVYGLYIDGQLVSSITFCMPWVKYSTPDKYPHIAHFVTAPAFKGKGYAREVLGYAEELLKEQFKTHIVTLGTAKEHPWLPKMYESFGFTAYDKVHFRGKQHTTILFKKELN</sequence>
<dbReference type="OMA" id="RYPWGPE"/>
<evidence type="ECO:0000313" key="3">
    <source>
        <dbReference type="EMBL" id="WMS19807.1"/>
    </source>
</evidence>
<dbReference type="Proteomes" id="UP001228955">
    <property type="component" value="Chromosome"/>
</dbReference>
<dbReference type="Pfam" id="PF00583">
    <property type="entry name" value="Acetyltransf_1"/>
    <property type="match status" value="1"/>
</dbReference>
<evidence type="ECO:0000313" key="2">
    <source>
        <dbReference type="EMBL" id="MBS4893168.1"/>
    </source>
</evidence>
<dbReference type="PROSITE" id="PS51186">
    <property type="entry name" value="GNAT"/>
    <property type="match status" value="1"/>
</dbReference>
<dbReference type="GO" id="GO:0016747">
    <property type="term" value="F:acyltransferase activity, transferring groups other than amino-acyl groups"/>
    <property type="evidence" value="ECO:0007669"/>
    <property type="project" value="InterPro"/>
</dbReference>
<feature type="domain" description="N-acetyltransferase" evidence="1">
    <location>
        <begin position="2"/>
        <end position="161"/>
    </location>
</feature>
<dbReference type="RefSeq" id="WP_004694271.1">
    <property type="nucleotide sequence ID" value="NZ_AP031417.1"/>
</dbReference>
<dbReference type="CDD" id="cd04301">
    <property type="entry name" value="NAT_SF"/>
    <property type="match status" value="1"/>
</dbReference>
<proteinExistence type="predicted"/>
<dbReference type="STRING" id="29466.GCA_002005185_00674"/>
<dbReference type="SUPFAM" id="SSF55729">
    <property type="entry name" value="Acyl-CoA N-acyltransferases (Nat)"/>
    <property type="match status" value="1"/>
</dbReference>
<name>A0A134C125_VEIPA</name>
<reference evidence="2" key="1">
    <citation type="submission" date="2021-02" db="EMBL/GenBank/DDBJ databases">
        <title>Infant gut strain persistence is associated with maternal origin, phylogeny, and functional potential including surface adhesion and iron acquisition.</title>
        <authorList>
            <person name="Lou Y.C."/>
        </authorList>
    </citation>
    <scope>NUCLEOTIDE SEQUENCE</scope>
    <source>
        <strain evidence="2">L3_108_031G1_dasL3_108_031G1_concoct_20</strain>
    </source>
</reference>
<dbReference type="EMBL" id="JAGZMU010000002">
    <property type="protein sequence ID" value="MBS4893168.1"/>
    <property type="molecule type" value="Genomic_DNA"/>
</dbReference>
<evidence type="ECO:0000313" key="4">
    <source>
        <dbReference type="Proteomes" id="UP000778864"/>
    </source>
</evidence>
<dbReference type="SMR" id="A0A134C125"/>
<organism evidence="2 4">
    <name type="scientific">Veillonella parvula</name>
    <name type="common">Staphylococcus parvulus</name>
    <dbReference type="NCBI Taxonomy" id="29466"/>
    <lineage>
        <taxon>Bacteria</taxon>
        <taxon>Bacillati</taxon>
        <taxon>Bacillota</taxon>
        <taxon>Negativicutes</taxon>
        <taxon>Veillonellales</taxon>
        <taxon>Veillonellaceae</taxon>
        <taxon>Veillonella</taxon>
    </lineage>
</organism>
<evidence type="ECO:0000259" key="1">
    <source>
        <dbReference type="PROSITE" id="PS51186"/>
    </source>
</evidence>
<dbReference type="Gene3D" id="3.40.630.30">
    <property type="match status" value="1"/>
</dbReference>
<dbReference type="InterPro" id="IPR000182">
    <property type="entry name" value="GNAT_dom"/>
</dbReference>
<dbReference type="AlphaFoldDB" id="A0A134C125"/>
<dbReference type="GeneID" id="69652641"/>
<reference evidence="3" key="2">
    <citation type="submission" date="2023-08" db="EMBL/GenBank/DDBJ databases">
        <title>Veillonella_parvula_DSM 2007_complete_genome_hifiasm_Zymo_Research_D6332.</title>
        <authorList>
            <person name="Damerum A."/>
        </authorList>
    </citation>
    <scope>NUCLEOTIDE SEQUENCE</scope>
    <source>
        <strain evidence="3">DSM 2007</strain>
    </source>
</reference>
<protein>
    <submittedName>
        <fullName evidence="2">GNAT family N-acetyltransferase</fullName>
    </submittedName>
</protein>
<accession>A0A134C125</accession>
<gene>
    <name evidence="2" type="ORF">KHZ90_05250</name>
    <name evidence="3" type="ORF">RDV51_00280</name>
</gene>
<dbReference type="InterPro" id="IPR016181">
    <property type="entry name" value="Acyl_CoA_acyltransferase"/>
</dbReference>
<dbReference type="Proteomes" id="UP000778864">
    <property type="component" value="Unassembled WGS sequence"/>
</dbReference>